<evidence type="ECO:0000313" key="3">
    <source>
        <dbReference type="Proteomes" id="UP001221898"/>
    </source>
</evidence>
<dbReference type="AlphaFoldDB" id="A0AAD7S757"/>
<keyword evidence="3" id="KW-1185">Reference proteome</keyword>
<comment type="caution">
    <text evidence="2">The sequence shown here is derived from an EMBL/GenBank/DDBJ whole genome shotgun (WGS) entry which is preliminary data.</text>
</comment>
<reference evidence="2" key="1">
    <citation type="journal article" date="2023" name="Science">
        <title>Genome structures resolve the early diversification of teleost fishes.</title>
        <authorList>
            <person name="Parey E."/>
            <person name="Louis A."/>
            <person name="Montfort J."/>
            <person name="Bouchez O."/>
            <person name="Roques C."/>
            <person name="Iampietro C."/>
            <person name="Lluch J."/>
            <person name="Castinel A."/>
            <person name="Donnadieu C."/>
            <person name="Desvignes T."/>
            <person name="Floi Bucao C."/>
            <person name="Jouanno E."/>
            <person name="Wen M."/>
            <person name="Mejri S."/>
            <person name="Dirks R."/>
            <person name="Jansen H."/>
            <person name="Henkel C."/>
            <person name="Chen W.J."/>
            <person name="Zahm M."/>
            <person name="Cabau C."/>
            <person name="Klopp C."/>
            <person name="Thompson A.W."/>
            <person name="Robinson-Rechavi M."/>
            <person name="Braasch I."/>
            <person name="Lecointre G."/>
            <person name="Bobe J."/>
            <person name="Postlethwait J.H."/>
            <person name="Berthelot C."/>
            <person name="Roest Crollius H."/>
            <person name="Guiguen Y."/>
        </authorList>
    </citation>
    <scope>NUCLEOTIDE SEQUENCE</scope>
    <source>
        <strain evidence="2">NC1722</strain>
    </source>
</reference>
<gene>
    <name evidence="2" type="ORF">AAFF_G00012750</name>
</gene>
<organism evidence="2 3">
    <name type="scientific">Aldrovandia affinis</name>
    <dbReference type="NCBI Taxonomy" id="143900"/>
    <lineage>
        <taxon>Eukaryota</taxon>
        <taxon>Metazoa</taxon>
        <taxon>Chordata</taxon>
        <taxon>Craniata</taxon>
        <taxon>Vertebrata</taxon>
        <taxon>Euteleostomi</taxon>
        <taxon>Actinopterygii</taxon>
        <taxon>Neopterygii</taxon>
        <taxon>Teleostei</taxon>
        <taxon>Notacanthiformes</taxon>
        <taxon>Halosauridae</taxon>
        <taxon>Aldrovandia</taxon>
    </lineage>
</organism>
<accession>A0AAD7S757</accession>
<evidence type="ECO:0000256" key="1">
    <source>
        <dbReference type="SAM" id="MobiDB-lite"/>
    </source>
</evidence>
<dbReference type="Proteomes" id="UP001221898">
    <property type="component" value="Unassembled WGS sequence"/>
</dbReference>
<sequence>MAMAIGAVSSYAWCQSASAGPLGSGKLSGGPQPTALCPGRWPGLGVGSNRHCSQPRQPSHITNELDSSSQQGGLNILLLHQAQSLLEHLDLLTEANNSALQVEILCAFRNRR</sequence>
<dbReference type="EMBL" id="JAINUG010000102">
    <property type="protein sequence ID" value="KAJ8396952.1"/>
    <property type="molecule type" value="Genomic_DNA"/>
</dbReference>
<evidence type="ECO:0000313" key="2">
    <source>
        <dbReference type="EMBL" id="KAJ8396952.1"/>
    </source>
</evidence>
<protein>
    <submittedName>
        <fullName evidence="2">Uncharacterized protein</fullName>
    </submittedName>
</protein>
<feature type="region of interest" description="Disordered" evidence="1">
    <location>
        <begin position="47"/>
        <end position="67"/>
    </location>
</feature>
<proteinExistence type="predicted"/>
<feature type="compositionally biased region" description="Polar residues" evidence="1">
    <location>
        <begin position="50"/>
        <end position="67"/>
    </location>
</feature>
<name>A0AAD7S757_9TELE</name>